<evidence type="ECO:0000256" key="2">
    <source>
        <dbReference type="ARBA" id="ARBA00022771"/>
    </source>
</evidence>
<dbReference type="PANTHER" id="PTHR33823:SF4">
    <property type="entry name" value="GENERAL STRESS PROTEIN 16O"/>
    <property type="match status" value="1"/>
</dbReference>
<evidence type="ECO:0000256" key="4">
    <source>
        <dbReference type="PROSITE-ProRule" id="PRU00510"/>
    </source>
</evidence>
<dbReference type="AlphaFoldDB" id="A0A1G1Z6K6"/>
<dbReference type="PROSITE" id="PS51128">
    <property type="entry name" value="ZF_DKSA_2"/>
    <property type="match status" value="1"/>
</dbReference>
<evidence type="ECO:0000256" key="5">
    <source>
        <dbReference type="SAM" id="MobiDB-lite"/>
    </source>
</evidence>
<proteinExistence type="predicted"/>
<reference evidence="7 8" key="1">
    <citation type="journal article" date="2016" name="Nat. Commun.">
        <title>Thousands of microbial genomes shed light on interconnected biogeochemical processes in an aquifer system.</title>
        <authorList>
            <person name="Anantharaman K."/>
            <person name="Brown C.T."/>
            <person name="Hug L.A."/>
            <person name="Sharon I."/>
            <person name="Castelle C.J."/>
            <person name="Probst A.J."/>
            <person name="Thomas B.C."/>
            <person name="Singh A."/>
            <person name="Wilkins M.J."/>
            <person name="Karaoz U."/>
            <person name="Brodie E.L."/>
            <person name="Williams K.H."/>
            <person name="Hubbard S.S."/>
            <person name="Banfield J.F."/>
        </authorList>
    </citation>
    <scope>NUCLEOTIDE SEQUENCE [LARGE SCALE GENOMIC DNA]</scope>
</reference>
<dbReference type="Proteomes" id="UP000178744">
    <property type="component" value="Unassembled WGS sequence"/>
</dbReference>
<evidence type="ECO:0000313" key="8">
    <source>
        <dbReference type="Proteomes" id="UP000178744"/>
    </source>
</evidence>
<organism evidence="7 8">
    <name type="scientific">Candidatus Colwellbacteria bacterium RIFCSPLOWO2_01_FULL_48_10</name>
    <dbReference type="NCBI Taxonomy" id="1797690"/>
    <lineage>
        <taxon>Bacteria</taxon>
        <taxon>Candidatus Colwelliibacteriota</taxon>
    </lineage>
</organism>
<accession>A0A1G1Z6K6</accession>
<gene>
    <name evidence="7" type="ORF">A3B23_02555</name>
</gene>
<dbReference type="STRING" id="1797690.A3B23_02555"/>
<dbReference type="PANTHER" id="PTHR33823">
    <property type="entry name" value="RNA POLYMERASE-BINDING TRANSCRIPTION FACTOR DKSA-RELATED"/>
    <property type="match status" value="1"/>
</dbReference>
<sequence>MLSLLGDLSQAEKSAESEESFEHKTIPCLRRDSLRHLREIWLSGWLTLHLRIAIISPMLSETDIKKFEAQLLKDEARLEEEIVRLEAPTDFGDETDHGEEESDEDEELENNSGAASALKNRLADIQTALAKIPAKKYGICDNCGKAIDKEVLKVAPESRLCQSCKKKV</sequence>
<name>A0A1G1Z6K6_9BACT</name>
<keyword evidence="1" id="KW-0479">Metal-binding</keyword>
<evidence type="ECO:0000256" key="1">
    <source>
        <dbReference type="ARBA" id="ARBA00022723"/>
    </source>
</evidence>
<feature type="compositionally biased region" description="Acidic residues" evidence="5">
    <location>
        <begin position="91"/>
        <end position="109"/>
    </location>
</feature>
<dbReference type="Gene3D" id="1.20.120.910">
    <property type="entry name" value="DksA, coiled-coil domain"/>
    <property type="match status" value="1"/>
</dbReference>
<evidence type="ECO:0000256" key="3">
    <source>
        <dbReference type="ARBA" id="ARBA00022833"/>
    </source>
</evidence>
<feature type="domain" description="Zinc finger DksA/TraR C4-type" evidence="6">
    <location>
        <begin position="136"/>
        <end position="167"/>
    </location>
</feature>
<dbReference type="InterPro" id="IPR000962">
    <property type="entry name" value="Znf_DskA_TraR"/>
</dbReference>
<protein>
    <recommendedName>
        <fullName evidence="6">Zinc finger DksA/TraR C4-type domain-containing protein</fullName>
    </recommendedName>
</protein>
<feature type="zinc finger region" description="dksA C4-type" evidence="4">
    <location>
        <begin position="140"/>
        <end position="164"/>
    </location>
</feature>
<keyword evidence="2" id="KW-0863">Zinc-finger</keyword>
<feature type="region of interest" description="Disordered" evidence="5">
    <location>
        <begin position="86"/>
        <end position="113"/>
    </location>
</feature>
<evidence type="ECO:0000313" key="7">
    <source>
        <dbReference type="EMBL" id="OGY60144.1"/>
    </source>
</evidence>
<keyword evidence="3" id="KW-0862">Zinc</keyword>
<comment type="caution">
    <text evidence="7">The sequence shown here is derived from an EMBL/GenBank/DDBJ whole genome shotgun (WGS) entry which is preliminary data.</text>
</comment>
<dbReference type="Pfam" id="PF01258">
    <property type="entry name" value="zf-dskA_traR"/>
    <property type="match status" value="1"/>
</dbReference>
<dbReference type="EMBL" id="MHIY01000008">
    <property type="protein sequence ID" value="OGY60144.1"/>
    <property type="molecule type" value="Genomic_DNA"/>
</dbReference>
<dbReference type="SUPFAM" id="SSF57716">
    <property type="entry name" value="Glucocorticoid receptor-like (DNA-binding domain)"/>
    <property type="match status" value="1"/>
</dbReference>
<evidence type="ECO:0000259" key="6">
    <source>
        <dbReference type="Pfam" id="PF01258"/>
    </source>
</evidence>